<protein>
    <submittedName>
        <fullName evidence="2">DNA-binding CsgD family transcriptional regulator/PAS domain-containing protein</fullName>
    </submittedName>
    <submittedName>
        <fullName evidence="3">LuxR family transcriptional regulator</fullName>
    </submittedName>
</protein>
<dbReference type="InterPro" id="IPR036388">
    <property type="entry name" value="WH-like_DNA-bd_sf"/>
</dbReference>
<name>A0A2U1A8N4_9BURK</name>
<dbReference type="RefSeq" id="WP_110385927.1">
    <property type="nucleotide sequence ID" value="NZ_JACHVZ010000009.1"/>
</dbReference>
<dbReference type="EMBL" id="QJSQ01000011">
    <property type="protein sequence ID" value="PYE22187.1"/>
    <property type="molecule type" value="Genomic_DNA"/>
</dbReference>
<reference evidence="3 4" key="1">
    <citation type="submission" date="2018-06" db="EMBL/GenBank/DDBJ databases">
        <title>Genomic Encyclopedia of Type Strains, Phase IV (KMG-V): Genome sequencing to study the core and pangenomes of soil and plant-associated prokaryotes.</title>
        <authorList>
            <person name="Whitman W."/>
        </authorList>
    </citation>
    <scope>NUCLEOTIDE SEQUENCE [LARGE SCALE GENOMIC DNA]</scope>
    <source>
        <strain evidence="3 4">SRCL-318</strain>
        <strain evidence="2 5">SRMrh-85</strain>
    </source>
</reference>
<dbReference type="Proteomes" id="UP000533533">
    <property type="component" value="Unassembled WGS sequence"/>
</dbReference>
<dbReference type="PRINTS" id="PR00038">
    <property type="entry name" value="HTHLUXR"/>
</dbReference>
<dbReference type="AlphaFoldDB" id="A0A2U1A8N4"/>
<gene>
    <name evidence="3" type="ORF">C7410_111120</name>
    <name evidence="2" type="ORF">FHX59_003564</name>
</gene>
<feature type="domain" description="HTH luxR-type" evidence="1">
    <location>
        <begin position="337"/>
        <end position="394"/>
    </location>
</feature>
<dbReference type="OrthoDB" id="5497412at2"/>
<sequence length="403" mass="43518">MGPTTAAHAAAIDTVAHSARVRYGEPDETCALIDAIYDAGFDAQRWPDVCARIARRIGAQHVNLTMLPPESTFSLAEWDGIDASFAQSYAQHYGGLDPLVPQVRRWAAGTLVTDTMIHPQGSLQRSAFVQEWVRPQRFYTVAFANVLREGDMAAVLGALRHETRFYSEDELDALRSLLPHLRNALRVQRHTARTLASRDDGNHAPADALDALAHGVLIVDADAHIVFANRAAAAQLARANGLRTEHAVLGATTACATQQLRSLIARAAGRDVRGRSGGAMLIARQPPDEPLQVLISPPGEHRHADGFAHGARAATAMLIVIDPQSSRRGVETRLVALFGLTPAEARVACEVGKGLNPKDVAEALQVLPSTVRTHLHHVFAKTTTRRQAELMGLIAQLAIVRGD</sequence>
<evidence type="ECO:0000313" key="4">
    <source>
        <dbReference type="Proteomes" id="UP000247772"/>
    </source>
</evidence>
<dbReference type="GO" id="GO:0006355">
    <property type="term" value="P:regulation of DNA-templated transcription"/>
    <property type="evidence" value="ECO:0007669"/>
    <property type="project" value="InterPro"/>
</dbReference>
<dbReference type="SUPFAM" id="SSF55781">
    <property type="entry name" value="GAF domain-like"/>
    <property type="match status" value="1"/>
</dbReference>
<dbReference type="SMART" id="SM00421">
    <property type="entry name" value="HTH_LUXR"/>
    <property type="match status" value="1"/>
</dbReference>
<comment type="caution">
    <text evidence="3">The sequence shown here is derived from an EMBL/GenBank/DDBJ whole genome shotgun (WGS) entry which is preliminary data.</text>
</comment>
<evidence type="ECO:0000313" key="3">
    <source>
        <dbReference type="EMBL" id="PYE22187.1"/>
    </source>
</evidence>
<organism evidence="3 4">
    <name type="scientific">Paraburkholderia silvatlantica</name>
    <dbReference type="NCBI Taxonomy" id="321895"/>
    <lineage>
        <taxon>Bacteria</taxon>
        <taxon>Pseudomonadati</taxon>
        <taxon>Pseudomonadota</taxon>
        <taxon>Betaproteobacteria</taxon>
        <taxon>Burkholderiales</taxon>
        <taxon>Burkholderiaceae</taxon>
        <taxon>Paraburkholderia</taxon>
    </lineage>
</organism>
<keyword evidence="5" id="KW-1185">Reference proteome</keyword>
<dbReference type="SUPFAM" id="SSF46894">
    <property type="entry name" value="C-terminal effector domain of the bipartite response regulators"/>
    <property type="match status" value="1"/>
</dbReference>
<accession>A0A2U1A8N4</accession>
<dbReference type="Gene3D" id="1.10.10.10">
    <property type="entry name" value="Winged helix-like DNA-binding domain superfamily/Winged helix DNA-binding domain"/>
    <property type="match status" value="1"/>
</dbReference>
<dbReference type="Proteomes" id="UP000247772">
    <property type="component" value="Unassembled WGS sequence"/>
</dbReference>
<dbReference type="InterPro" id="IPR016032">
    <property type="entry name" value="Sig_transdc_resp-reg_C-effctor"/>
</dbReference>
<evidence type="ECO:0000313" key="5">
    <source>
        <dbReference type="Proteomes" id="UP000533533"/>
    </source>
</evidence>
<dbReference type="InterPro" id="IPR000792">
    <property type="entry name" value="Tscrpt_reg_LuxR_C"/>
</dbReference>
<keyword evidence="2" id="KW-0238">DNA-binding</keyword>
<evidence type="ECO:0000259" key="1">
    <source>
        <dbReference type="SMART" id="SM00421"/>
    </source>
</evidence>
<proteinExistence type="predicted"/>
<dbReference type="GO" id="GO:0003677">
    <property type="term" value="F:DNA binding"/>
    <property type="evidence" value="ECO:0007669"/>
    <property type="project" value="UniProtKB-KW"/>
</dbReference>
<dbReference type="EMBL" id="JACHVZ010000009">
    <property type="protein sequence ID" value="MBB2929133.1"/>
    <property type="molecule type" value="Genomic_DNA"/>
</dbReference>
<evidence type="ECO:0000313" key="2">
    <source>
        <dbReference type="EMBL" id="MBB2929133.1"/>
    </source>
</evidence>